<dbReference type="EMBL" id="BSSA01000001">
    <property type="protein sequence ID" value="GLW68344.1"/>
    <property type="molecule type" value="Genomic_DNA"/>
</dbReference>
<gene>
    <name evidence="2" type="ORF">Kpho02_06430</name>
</gene>
<reference evidence="2" key="1">
    <citation type="submission" date="2023-02" db="EMBL/GenBank/DDBJ databases">
        <title>Kitasatospora phosalacinea NBRC 14627.</title>
        <authorList>
            <person name="Ichikawa N."/>
            <person name="Sato H."/>
            <person name="Tonouchi N."/>
        </authorList>
    </citation>
    <scope>NUCLEOTIDE SEQUENCE</scope>
    <source>
        <strain evidence="2">NBRC 14627</strain>
    </source>
</reference>
<proteinExistence type="predicted"/>
<comment type="caution">
    <text evidence="2">The sequence shown here is derived from an EMBL/GenBank/DDBJ whole genome shotgun (WGS) entry which is preliminary data.</text>
</comment>
<evidence type="ECO:0000313" key="2">
    <source>
        <dbReference type="EMBL" id="GLW68344.1"/>
    </source>
</evidence>
<evidence type="ECO:0000313" key="3">
    <source>
        <dbReference type="Proteomes" id="UP001165041"/>
    </source>
</evidence>
<organism evidence="2 3">
    <name type="scientific">Kitasatospora phosalacinea</name>
    <dbReference type="NCBI Taxonomy" id="2065"/>
    <lineage>
        <taxon>Bacteria</taxon>
        <taxon>Bacillati</taxon>
        <taxon>Actinomycetota</taxon>
        <taxon>Actinomycetes</taxon>
        <taxon>Kitasatosporales</taxon>
        <taxon>Streptomycetaceae</taxon>
        <taxon>Kitasatospora</taxon>
    </lineage>
</organism>
<name>A0A9W6UYC3_9ACTN</name>
<protein>
    <submittedName>
        <fullName evidence="2">Uncharacterized protein</fullName>
    </submittedName>
</protein>
<feature type="compositionally biased region" description="Low complexity" evidence="1">
    <location>
        <begin position="47"/>
        <end position="64"/>
    </location>
</feature>
<evidence type="ECO:0000256" key="1">
    <source>
        <dbReference type="SAM" id="MobiDB-lite"/>
    </source>
</evidence>
<feature type="region of interest" description="Disordered" evidence="1">
    <location>
        <begin position="34"/>
        <end position="87"/>
    </location>
</feature>
<feature type="compositionally biased region" description="Pro residues" evidence="1">
    <location>
        <begin position="65"/>
        <end position="78"/>
    </location>
</feature>
<sequence length="87" mass="9134">MEGSAGVRFPVNDAAQHRAQVTEQTVRLITVCRSDDDEGGNGVPHTPARGPCARRGPRVRFLPPDFLPPDGPPEPTGPPEGVVGGRG</sequence>
<dbReference type="Proteomes" id="UP001165041">
    <property type="component" value="Unassembled WGS sequence"/>
</dbReference>
<dbReference type="AlphaFoldDB" id="A0A9W6UYC3"/>
<accession>A0A9W6UYC3</accession>